<dbReference type="Proteomes" id="UP000581688">
    <property type="component" value="Unassembled WGS sequence"/>
</dbReference>
<keyword evidence="1" id="KW-0472">Membrane</keyword>
<proteinExistence type="predicted"/>
<name>A0A841PUL8_9BACI</name>
<organism evidence="2 3">
    <name type="scientific">Salirhabdus euzebyi</name>
    <dbReference type="NCBI Taxonomy" id="394506"/>
    <lineage>
        <taxon>Bacteria</taxon>
        <taxon>Bacillati</taxon>
        <taxon>Bacillota</taxon>
        <taxon>Bacilli</taxon>
        <taxon>Bacillales</taxon>
        <taxon>Bacillaceae</taxon>
        <taxon>Salirhabdus</taxon>
    </lineage>
</organism>
<evidence type="ECO:0000313" key="3">
    <source>
        <dbReference type="Proteomes" id="UP000581688"/>
    </source>
</evidence>
<feature type="transmembrane region" description="Helical" evidence="1">
    <location>
        <begin position="6"/>
        <end position="28"/>
    </location>
</feature>
<protein>
    <submittedName>
        <fullName evidence="2">Uncharacterized protein</fullName>
    </submittedName>
</protein>
<dbReference type="RefSeq" id="WP_174494849.1">
    <property type="nucleotide sequence ID" value="NZ_CADDWK010000002.1"/>
</dbReference>
<keyword evidence="3" id="KW-1185">Reference proteome</keyword>
<dbReference type="EMBL" id="JACHGH010000002">
    <property type="protein sequence ID" value="MBB6452500.1"/>
    <property type="molecule type" value="Genomic_DNA"/>
</dbReference>
<sequence length="53" mass="6254">MGGLAFIWFLFVYIGLPIAVVLVLLWIYEIKSNSEIQVRQNKEIIQLLDRFNK</sequence>
<gene>
    <name evidence="2" type="ORF">HNQ94_000945</name>
</gene>
<keyword evidence="1" id="KW-0812">Transmembrane</keyword>
<evidence type="ECO:0000256" key="1">
    <source>
        <dbReference type="SAM" id="Phobius"/>
    </source>
</evidence>
<keyword evidence="1" id="KW-1133">Transmembrane helix</keyword>
<accession>A0A841PUL8</accession>
<comment type="caution">
    <text evidence="2">The sequence shown here is derived from an EMBL/GenBank/DDBJ whole genome shotgun (WGS) entry which is preliminary data.</text>
</comment>
<dbReference type="AlphaFoldDB" id="A0A841PUL8"/>
<evidence type="ECO:0000313" key="2">
    <source>
        <dbReference type="EMBL" id="MBB6452500.1"/>
    </source>
</evidence>
<reference evidence="2 3" key="1">
    <citation type="submission" date="2020-08" db="EMBL/GenBank/DDBJ databases">
        <title>Genomic Encyclopedia of Type Strains, Phase IV (KMG-IV): sequencing the most valuable type-strain genomes for metagenomic binning, comparative biology and taxonomic classification.</title>
        <authorList>
            <person name="Goeker M."/>
        </authorList>
    </citation>
    <scope>NUCLEOTIDE SEQUENCE [LARGE SCALE GENOMIC DNA]</scope>
    <source>
        <strain evidence="2 3">DSM 19612</strain>
    </source>
</reference>